<evidence type="ECO:0000313" key="2">
    <source>
        <dbReference type="EMBL" id="KAL3890866.1"/>
    </source>
</evidence>
<organism evidence="1 3">
    <name type="scientific">Sinanodonta woodiana</name>
    <name type="common">Chinese pond mussel</name>
    <name type="synonym">Anodonta woodiana</name>
    <dbReference type="NCBI Taxonomy" id="1069815"/>
    <lineage>
        <taxon>Eukaryota</taxon>
        <taxon>Metazoa</taxon>
        <taxon>Spiralia</taxon>
        <taxon>Lophotrochozoa</taxon>
        <taxon>Mollusca</taxon>
        <taxon>Bivalvia</taxon>
        <taxon>Autobranchia</taxon>
        <taxon>Heteroconchia</taxon>
        <taxon>Palaeoheterodonta</taxon>
        <taxon>Unionida</taxon>
        <taxon>Unionoidea</taxon>
        <taxon>Unionidae</taxon>
        <taxon>Unioninae</taxon>
        <taxon>Sinanodonta</taxon>
    </lineage>
</organism>
<dbReference type="InterPro" id="IPR041966">
    <property type="entry name" value="LOTUS-like"/>
</dbReference>
<feature type="non-terminal residue" evidence="1">
    <location>
        <position position="1"/>
    </location>
</feature>
<evidence type="ECO:0000313" key="1">
    <source>
        <dbReference type="EMBL" id="KAL3890792.1"/>
    </source>
</evidence>
<evidence type="ECO:0000313" key="3">
    <source>
        <dbReference type="Proteomes" id="UP001634394"/>
    </source>
</evidence>
<proteinExistence type="predicted"/>
<comment type="caution">
    <text evidence="1">The sequence shown here is derived from an EMBL/GenBank/DDBJ whole genome shotgun (WGS) entry which is preliminary data.</text>
</comment>
<dbReference type="AlphaFoldDB" id="A0ABD3XX39"/>
<dbReference type="Proteomes" id="UP001634394">
    <property type="component" value="Unassembled WGS sequence"/>
</dbReference>
<dbReference type="Gene3D" id="3.30.420.610">
    <property type="entry name" value="LOTUS domain-like"/>
    <property type="match status" value="1"/>
</dbReference>
<protein>
    <submittedName>
        <fullName evidence="1">Uncharacterized protein</fullName>
    </submittedName>
</protein>
<reference evidence="1 3" key="1">
    <citation type="submission" date="2024-11" db="EMBL/GenBank/DDBJ databases">
        <title>Chromosome-level genome assembly of the freshwater bivalve Anodonta woodiana.</title>
        <authorList>
            <person name="Chen X."/>
        </authorList>
    </citation>
    <scope>NUCLEOTIDE SEQUENCE [LARGE SCALE GENOMIC DNA]</scope>
    <source>
        <strain evidence="1">MN2024</strain>
        <tissue evidence="1">Gills</tissue>
    </source>
</reference>
<name>A0ABD3XX39_SINWO</name>
<sequence>ILSGKINGIWATRLAFEYKEKFGEEAPAGLMDLVKTSFKDICKVEQHTEQELIYPVLEDHDKCK</sequence>
<dbReference type="EMBL" id="JBJQND010000001">
    <property type="protein sequence ID" value="KAL3890866.1"/>
    <property type="molecule type" value="Genomic_DNA"/>
</dbReference>
<keyword evidence="3" id="KW-1185">Reference proteome</keyword>
<gene>
    <name evidence="1" type="ORF">ACJMK2_003070</name>
    <name evidence="2" type="ORF">ACJMK2_003141</name>
</gene>
<dbReference type="EMBL" id="JBJQND010000001">
    <property type="protein sequence ID" value="KAL3890792.1"/>
    <property type="molecule type" value="Genomic_DNA"/>
</dbReference>
<feature type="non-terminal residue" evidence="1">
    <location>
        <position position="64"/>
    </location>
</feature>
<accession>A0ABD3XX39</accession>